<evidence type="ECO:0000256" key="6">
    <source>
        <dbReference type="ARBA" id="ARBA00022989"/>
    </source>
</evidence>
<keyword evidence="6 8" id="KW-1133">Transmembrane helix</keyword>
<dbReference type="FunFam" id="1.10.3470.10:FF:000001">
    <property type="entry name" value="Vitamin B12 ABC transporter permease BtuC"/>
    <property type="match status" value="1"/>
</dbReference>
<feature type="transmembrane region" description="Helical" evidence="8">
    <location>
        <begin position="103"/>
        <end position="123"/>
    </location>
</feature>
<dbReference type="EMBL" id="VSZI01000001">
    <property type="protein sequence ID" value="TYR20348.1"/>
    <property type="molecule type" value="Genomic_DNA"/>
</dbReference>
<feature type="transmembrane region" description="Helical" evidence="8">
    <location>
        <begin position="129"/>
        <end position="149"/>
    </location>
</feature>
<feature type="transmembrane region" description="Helical" evidence="8">
    <location>
        <begin position="261"/>
        <end position="281"/>
    </location>
</feature>
<evidence type="ECO:0000256" key="4">
    <source>
        <dbReference type="ARBA" id="ARBA00022475"/>
    </source>
</evidence>
<reference evidence="9 10" key="1">
    <citation type="submission" date="2019-08" db="EMBL/GenBank/DDBJ databases">
        <title>Draft genome of C. urealyticum strain VH4248.</title>
        <authorList>
            <person name="Navas J."/>
        </authorList>
    </citation>
    <scope>NUCLEOTIDE SEQUENCE [LARGE SCALE GENOMIC DNA]</scope>
    <source>
        <strain evidence="9 10">VH4248</strain>
    </source>
</reference>
<feature type="transmembrane region" description="Helical" evidence="8">
    <location>
        <begin position="203"/>
        <end position="225"/>
    </location>
</feature>
<proteinExistence type="inferred from homology"/>
<comment type="similarity">
    <text evidence="2">Belongs to the binding-protein-dependent transport system permease family. FecCD subfamily.</text>
</comment>
<keyword evidence="3" id="KW-0813">Transport</keyword>
<comment type="caution">
    <text evidence="9">The sequence shown here is derived from an EMBL/GenBank/DDBJ whole genome shotgun (WGS) entry which is preliminary data.</text>
</comment>
<evidence type="ECO:0000256" key="2">
    <source>
        <dbReference type="ARBA" id="ARBA00007935"/>
    </source>
</evidence>
<dbReference type="InterPro" id="IPR000522">
    <property type="entry name" value="ABC_transptr_permease_BtuC"/>
</dbReference>
<dbReference type="SUPFAM" id="SSF81345">
    <property type="entry name" value="ABC transporter involved in vitamin B12 uptake, BtuC"/>
    <property type="match status" value="1"/>
</dbReference>
<evidence type="ECO:0000256" key="3">
    <source>
        <dbReference type="ARBA" id="ARBA00022448"/>
    </source>
</evidence>
<accession>A0A5D4FWG8</accession>
<feature type="transmembrane region" description="Helical" evidence="8">
    <location>
        <begin position="74"/>
        <end position="96"/>
    </location>
</feature>
<sequence length="347" mass="36497">MTQTTPSEIFARRRAQRRWVFVGLGVLAILASLVSIILGQYYITIRDLVPILTLGPGQESLTASVVWNIRLPRLVLGLLVGAALGVAGTLMQAIFANPLAEPSIIGVTSGAGVGAAVAIVFNISFLGTFTVPALAFVSALVVTFIIYQFARHNGRVTVVHLILTGIAINAVCNAVIAFMVYLAPTANREAIIFWQMGSFNGSQWKHVWVVLPVVILGIAVALRLGKQLDILALGERAAAHTGVNVPVLRIVAIIASAVLTAAAVAFAGLIGFVGLIVPHLLRSIVGPENSILIPASALGGAVLIGFADVAARTLIPFADLPIGIFTALVGGPTFFILLRRMMRKGVH</sequence>
<dbReference type="PANTHER" id="PTHR30472:SF25">
    <property type="entry name" value="ABC TRANSPORTER PERMEASE PROTEIN MJ0876-RELATED"/>
    <property type="match status" value="1"/>
</dbReference>
<dbReference type="AlphaFoldDB" id="A0A5D4FWG8"/>
<feature type="transmembrane region" description="Helical" evidence="8">
    <location>
        <begin position="20"/>
        <end position="43"/>
    </location>
</feature>
<evidence type="ECO:0000313" key="9">
    <source>
        <dbReference type="EMBL" id="TYR20348.1"/>
    </source>
</evidence>
<name>A0A5D4FWG8_9CORY</name>
<keyword evidence="4" id="KW-1003">Cell membrane</keyword>
<evidence type="ECO:0000313" key="10">
    <source>
        <dbReference type="Proteomes" id="UP000324726"/>
    </source>
</evidence>
<feature type="transmembrane region" description="Helical" evidence="8">
    <location>
        <begin position="161"/>
        <end position="183"/>
    </location>
</feature>
<feature type="transmembrane region" description="Helical" evidence="8">
    <location>
        <begin position="320"/>
        <end position="338"/>
    </location>
</feature>
<organism evidence="9 10">
    <name type="scientific">Corynebacterium urealyticum</name>
    <dbReference type="NCBI Taxonomy" id="43771"/>
    <lineage>
        <taxon>Bacteria</taxon>
        <taxon>Bacillati</taxon>
        <taxon>Actinomycetota</taxon>
        <taxon>Actinomycetes</taxon>
        <taxon>Mycobacteriales</taxon>
        <taxon>Corynebacteriaceae</taxon>
        <taxon>Corynebacterium</taxon>
    </lineage>
</organism>
<protein>
    <submittedName>
        <fullName evidence="9">Iron ABC transporter permease</fullName>
    </submittedName>
</protein>
<keyword evidence="5 8" id="KW-0812">Transmembrane</keyword>
<evidence type="ECO:0000256" key="1">
    <source>
        <dbReference type="ARBA" id="ARBA00004651"/>
    </source>
</evidence>
<evidence type="ECO:0000256" key="7">
    <source>
        <dbReference type="ARBA" id="ARBA00023136"/>
    </source>
</evidence>
<evidence type="ECO:0000256" key="8">
    <source>
        <dbReference type="SAM" id="Phobius"/>
    </source>
</evidence>
<dbReference type="CDD" id="cd06550">
    <property type="entry name" value="TM_ABC_iron-siderophores_like"/>
    <property type="match status" value="1"/>
</dbReference>
<evidence type="ECO:0000256" key="5">
    <source>
        <dbReference type="ARBA" id="ARBA00022692"/>
    </source>
</evidence>
<dbReference type="Pfam" id="PF01032">
    <property type="entry name" value="FecCD"/>
    <property type="match status" value="1"/>
</dbReference>
<dbReference type="InterPro" id="IPR037294">
    <property type="entry name" value="ABC_BtuC-like"/>
</dbReference>
<comment type="subcellular location">
    <subcellularLocation>
        <location evidence="1">Cell membrane</location>
        <topology evidence="1">Multi-pass membrane protein</topology>
    </subcellularLocation>
</comment>
<dbReference type="PANTHER" id="PTHR30472">
    <property type="entry name" value="FERRIC ENTEROBACTIN TRANSPORT SYSTEM PERMEASE PROTEIN"/>
    <property type="match status" value="1"/>
</dbReference>
<dbReference type="GO" id="GO:0033214">
    <property type="term" value="P:siderophore-iron import into cell"/>
    <property type="evidence" value="ECO:0007669"/>
    <property type="project" value="TreeGrafter"/>
</dbReference>
<dbReference type="GO" id="GO:0022857">
    <property type="term" value="F:transmembrane transporter activity"/>
    <property type="evidence" value="ECO:0007669"/>
    <property type="project" value="InterPro"/>
</dbReference>
<keyword evidence="7 8" id="KW-0472">Membrane</keyword>
<dbReference type="Gene3D" id="1.10.3470.10">
    <property type="entry name" value="ABC transporter involved in vitamin B12 uptake, BtuC"/>
    <property type="match status" value="1"/>
</dbReference>
<gene>
    <name evidence="9" type="ORF">FYJ87_05115</name>
</gene>
<dbReference type="Proteomes" id="UP000324726">
    <property type="component" value="Unassembled WGS sequence"/>
</dbReference>
<dbReference type="GO" id="GO:0005886">
    <property type="term" value="C:plasma membrane"/>
    <property type="evidence" value="ECO:0007669"/>
    <property type="project" value="UniProtKB-SubCell"/>
</dbReference>
<dbReference type="RefSeq" id="WP_148812134.1">
    <property type="nucleotide sequence ID" value="NZ_VSZI01000001.1"/>
</dbReference>